<keyword evidence="4 12" id="KW-0220">Diaminopimelate biosynthesis</keyword>
<dbReference type="UniPathway" id="UPA00034">
    <property type="reaction ID" value="UER00018"/>
</dbReference>
<comment type="catalytic activity">
    <reaction evidence="11 12">
        <text>(S)-2,3,4,5-tetrahydrodipicolinate + NAD(+) + H2O = (2S,4S)-4-hydroxy-2,3,4,5-tetrahydrodipicolinate + NADH + H(+)</text>
        <dbReference type="Rhea" id="RHEA:35323"/>
        <dbReference type="ChEBI" id="CHEBI:15377"/>
        <dbReference type="ChEBI" id="CHEBI:15378"/>
        <dbReference type="ChEBI" id="CHEBI:16845"/>
        <dbReference type="ChEBI" id="CHEBI:57540"/>
        <dbReference type="ChEBI" id="CHEBI:57945"/>
        <dbReference type="ChEBI" id="CHEBI:67139"/>
        <dbReference type="EC" id="1.17.1.8"/>
    </reaction>
</comment>
<dbReference type="GO" id="GO:0019877">
    <property type="term" value="P:diaminopimelate biosynthetic process"/>
    <property type="evidence" value="ECO:0007669"/>
    <property type="project" value="UniProtKB-UniRule"/>
</dbReference>
<feature type="domain" description="Dihydrodipicolinate reductase C-terminal" evidence="14">
    <location>
        <begin position="105"/>
        <end position="243"/>
    </location>
</feature>
<feature type="binding site" evidence="12">
    <location>
        <begin position="74"/>
        <end position="76"/>
    </location>
    <ligand>
        <name>NAD(+)</name>
        <dbReference type="ChEBI" id="CHEBI:57540"/>
    </ligand>
</feature>
<dbReference type="GO" id="GO:0009089">
    <property type="term" value="P:lysine biosynthetic process via diaminopimelate"/>
    <property type="evidence" value="ECO:0007669"/>
    <property type="project" value="UniProtKB-UniRule"/>
</dbReference>
<feature type="binding site" evidence="12">
    <location>
        <begin position="144"/>
        <end position="145"/>
    </location>
    <ligand>
        <name>(S)-2,3,4,5-tetrahydrodipicolinate</name>
        <dbReference type="ChEBI" id="CHEBI:16845"/>
    </ligand>
</feature>
<dbReference type="GO" id="GO:0051287">
    <property type="term" value="F:NAD binding"/>
    <property type="evidence" value="ECO:0007669"/>
    <property type="project" value="UniProtKB-UniRule"/>
</dbReference>
<evidence type="ECO:0000256" key="9">
    <source>
        <dbReference type="ARBA" id="ARBA00038983"/>
    </source>
</evidence>
<name>A0A7C5HKF1_9CHLB</name>
<dbReference type="HAMAP" id="MF_00102">
    <property type="entry name" value="DapB"/>
    <property type="match status" value="1"/>
</dbReference>
<keyword evidence="6 12" id="KW-0520">NAD</keyword>
<reference evidence="15" key="1">
    <citation type="journal article" date="2020" name="mSystems">
        <title>Genome- and Community-Level Interaction Insights into Carbon Utilization and Element Cycling Functions of Hydrothermarchaeota in Hydrothermal Sediment.</title>
        <authorList>
            <person name="Zhou Z."/>
            <person name="Liu Y."/>
            <person name="Xu W."/>
            <person name="Pan J."/>
            <person name="Luo Z.H."/>
            <person name="Li M."/>
        </authorList>
    </citation>
    <scope>NUCLEOTIDE SEQUENCE [LARGE SCALE GENOMIC DNA]</scope>
    <source>
        <strain evidence="15">HyVt-633</strain>
    </source>
</reference>
<dbReference type="NCBIfam" id="TIGR00036">
    <property type="entry name" value="dapB"/>
    <property type="match status" value="1"/>
</dbReference>
<dbReference type="AlphaFoldDB" id="A0A7C5HKF1"/>
<comment type="subunit">
    <text evidence="12">Homotetramer.</text>
</comment>
<evidence type="ECO:0000256" key="11">
    <source>
        <dbReference type="ARBA" id="ARBA00049396"/>
    </source>
</evidence>
<evidence type="ECO:0000256" key="4">
    <source>
        <dbReference type="ARBA" id="ARBA00022915"/>
    </source>
</evidence>
<dbReference type="GO" id="GO:0008839">
    <property type="term" value="F:4-hydroxy-tetrahydrodipicolinate reductase"/>
    <property type="evidence" value="ECO:0007669"/>
    <property type="project" value="UniProtKB-UniRule"/>
</dbReference>
<dbReference type="EC" id="1.17.1.8" evidence="9 12"/>
<dbReference type="Pfam" id="PF05173">
    <property type="entry name" value="DapB_C"/>
    <property type="match status" value="1"/>
</dbReference>
<evidence type="ECO:0000256" key="10">
    <source>
        <dbReference type="ARBA" id="ARBA00049080"/>
    </source>
</evidence>
<evidence type="ECO:0000259" key="13">
    <source>
        <dbReference type="Pfam" id="PF01113"/>
    </source>
</evidence>
<evidence type="ECO:0000256" key="12">
    <source>
        <dbReference type="HAMAP-Rule" id="MF_00102"/>
    </source>
</evidence>
<evidence type="ECO:0000259" key="14">
    <source>
        <dbReference type="Pfam" id="PF05173"/>
    </source>
</evidence>
<comment type="caution">
    <text evidence="12">Was originally thought to be a dihydrodipicolinate reductase (DHDPR), catalyzing the conversion of dihydrodipicolinate to tetrahydrodipicolinate. However, it was shown in E.coli that the substrate of the enzymatic reaction is not dihydrodipicolinate (DHDP) but in fact (2S,4S)-4-hydroxy-2,3,4,5-tetrahydrodipicolinic acid (HTPA), the product released by the DapA-catalyzed reaction.</text>
</comment>
<feature type="binding site" evidence="12">
    <location>
        <position position="135"/>
    </location>
    <ligand>
        <name>(S)-2,3,4,5-tetrahydrodipicolinate</name>
        <dbReference type="ChEBI" id="CHEBI:16845"/>
    </ligand>
</feature>
<evidence type="ECO:0000256" key="6">
    <source>
        <dbReference type="ARBA" id="ARBA00023027"/>
    </source>
</evidence>
<dbReference type="Gene3D" id="3.30.360.10">
    <property type="entry name" value="Dihydrodipicolinate Reductase, domain 2"/>
    <property type="match status" value="1"/>
</dbReference>
<feature type="binding site" evidence="12">
    <location>
        <begin position="99"/>
        <end position="102"/>
    </location>
    <ligand>
        <name>NAD(+)</name>
        <dbReference type="ChEBI" id="CHEBI:57540"/>
    </ligand>
</feature>
<dbReference type="InterPro" id="IPR023940">
    <property type="entry name" value="DHDPR_bac"/>
</dbReference>
<dbReference type="PANTHER" id="PTHR20836">
    <property type="entry name" value="DIHYDRODIPICOLINATE REDUCTASE"/>
    <property type="match status" value="1"/>
</dbReference>
<dbReference type="EMBL" id="DRSQ01000244">
    <property type="protein sequence ID" value="HHE33205.1"/>
    <property type="molecule type" value="Genomic_DNA"/>
</dbReference>
<gene>
    <name evidence="12 15" type="primary">dapB</name>
    <name evidence="15" type="ORF">ENL07_11490</name>
</gene>
<evidence type="ECO:0000313" key="15">
    <source>
        <dbReference type="EMBL" id="HHE33205.1"/>
    </source>
</evidence>
<evidence type="ECO:0000256" key="5">
    <source>
        <dbReference type="ARBA" id="ARBA00023002"/>
    </source>
</evidence>
<dbReference type="InterPro" id="IPR000846">
    <property type="entry name" value="DapB_N"/>
</dbReference>
<dbReference type="GO" id="GO:0050661">
    <property type="term" value="F:NADP binding"/>
    <property type="evidence" value="ECO:0007669"/>
    <property type="project" value="UniProtKB-UniRule"/>
</dbReference>
<dbReference type="InterPro" id="IPR036291">
    <property type="entry name" value="NAD(P)-bd_dom_sf"/>
</dbReference>
<keyword evidence="7 12" id="KW-0457">Lysine biosynthesis</keyword>
<accession>A0A7C5HKF1</accession>
<dbReference type="SUPFAM" id="SSF55347">
    <property type="entry name" value="Glyceraldehyde-3-phosphate dehydrogenase-like, C-terminal domain"/>
    <property type="match status" value="1"/>
</dbReference>
<comment type="caution">
    <text evidence="15">The sequence shown here is derived from an EMBL/GenBank/DDBJ whole genome shotgun (WGS) entry which is preliminary data.</text>
</comment>
<comment type="catalytic activity">
    <reaction evidence="10 12">
        <text>(S)-2,3,4,5-tetrahydrodipicolinate + NADP(+) + H2O = (2S,4S)-4-hydroxy-2,3,4,5-tetrahydrodipicolinate + NADPH + H(+)</text>
        <dbReference type="Rhea" id="RHEA:35331"/>
        <dbReference type="ChEBI" id="CHEBI:15377"/>
        <dbReference type="ChEBI" id="CHEBI:15378"/>
        <dbReference type="ChEBI" id="CHEBI:16845"/>
        <dbReference type="ChEBI" id="CHEBI:57783"/>
        <dbReference type="ChEBI" id="CHEBI:58349"/>
        <dbReference type="ChEBI" id="CHEBI:67139"/>
        <dbReference type="EC" id="1.17.1.8"/>
    </reaction>
</comment>
<keyword evidence="2 12" id="KW-0028">Amino-acid biosynthesis</keyword>
<dbReference type="Gene3D" id="3.40.50.720">
    <property type="entry name" value="NAD(P)-binding Rossmann-like Domain"/>
    <property type="match status" value="1"/>
</dbReference>
<evidence type="ECO:0000256" key="3">
    <source>
        <dbReference type="ARBA" id="ARBA00022857"/>
    </source>
</evidence>
<keyword evidence="3 12" id="KW-0521">NADP</keyword>
<comment type="similarity">
    <text evidence="1 12">Belongs to the DapB family.</text>
</comment>
<comment type="subcellular location">
    <subcellularLocation>
        <location evidence="12">Cytoplasm</location>
    </subcellularLocation>
</comment>
<keyword evidence="12" id="KW-0963">Cytoplasm</keyword>
<comment type="caution">
    <text evidence="12">Lacks conserved residue(s) required for the propagation of feature annotation.</text>
</comment>
<sequence>MKITLVGNGRMGQQIAGIVEASETNVIHKVLDVNDAVTPEAFEGSDAIIDFTVRDAFLGNYKAMIVSGVPVVVGTTGWDELMPRIAEEVNAAGSSMLYSANFSLGVNIFFRTLREAARLIAPFEQFDIALSEQHHTGKADFPSGTAIKAAQEILNSNPRKRTIVKELEDGKKLESDELQVSSVRLGTVFGVHSAFIDSDSDTIELTHMAKNRTGFASGSVRAAEWLAQRHATSPGFCTMDDFLNDLFSA</sequence>
<evidence type="ECO:0000256" key="1">
    <source>
        <dbReference type="ARBA" id="ARBA00006642"/>
    </source>
</evidence>
<dbReference type="PANTHER" id="PTHR20836:SF0">
    <property type="entry name" value="4-HYDROXY-TETRAHYDRODIPICOLINATE REDUCTASE 1, CHLOROPLASTIC-RELATED"/>
    <property type="match status" value="1"/>
</dbReference>
<evidence type="ECO:0000256" key="8">
    <source>
        <dbReference type="ARBA" id="ARBA00037922"/>
    </source>
</evidence>
<dbReference type="GO" id="GO:0016726">
    <property type="term" value="F:oxidoreductase activity, acting on CH or CH2 groups, NAD or NADP as acceptor"/>
    <property type="evidence" value="ECO:0007669"/>
    <property type="project" value="UniProtKB-UniRule"/>
</dbReference>
<keyword evidence="5 12" id="KW-0560">Oxidoreductase</keyword>
<dbReference type="InterPro" id="IPR022663">
    <property type="entry name" value="DapB_C"/>
</dbReference>
<feature type="active site" description="Proton donor/acceptor" evidence="12">
    <location>
        <position position="134"/>
    </location>
</feature>
<evidence type="ECO:0000256" key="7">
    <source>
        <dbReference type="ARBA" id="ARBA00023154"/>
    </source>
</evidence>
<organism evidence="15">
    <name type="scientific">Chlorobaculum parvum</name>
    <dbReference type="NCBI Taxonomy" id="274539"/>
    <lineage>
        <taxon>Bacteria</taxon>
        <taxon>Pseudomonadati</taxon>
        <taxon>Chlorobiota</taxon>
        <taxon>Chlorobiia</taxon>
        <taxon>Chlorobiales</taxon>
        <taxon>Chlorobiaceae</taxon>
        <taxon>Chlorobaculum</taxon>
    </lineage>
</organism>
<dbReference type="SUPFAM" id="SSF51735">
    <property type="entry name" value="NAD(P)-binding Rossmann-fold domains"/>
    <property type="match status" value="1"/>
</dbReference>
<feature type="domain" description="Dihydrodipicolinate reductase N-terminal" evidence="13">
    <location>
        <begin position="1"/>
        <end position="102"/>
    </location>
</feature>
<protein>
    <recommendedName>
        <fullName evidence="9 12">4-hydroxy-tetrahydrodipicolinate reductase</fullName>
        <shortName evidence="12">HTPA reductase</shortName>
        <ecNumber evidence="9 12">1.17.1.8</ecNumber>
    </recommendedName>
</protein>
<dbReference type="Pfam" id="PF01113">
    <property type="entry name" value="DapB_N"/>
    <property type="match status" value="1"/>
</dbReference>
<feature type="active site" description="Proton donor" evidence="12">
    <location>
        <position position="138"/>
    </location>
</feature>
<dbReference type="Proteomes" id="UP000886058">
    <property type="component" value="Unassembled WGS sequence"/>
</dbReference>
<dbReference type="GO" id="GO:0005829">
    <property type="term" value="C:cytosol"/>
    <property type="evidence" value="ECO:0007669"/>
    <property type="project" value="TreeGrafter"/>
</dbReference>
<feature type="binding site" evidence="12">
    <location>
        <position position="29"/>
    </location>
    <ligand>
        <name>NADP(+)</name>
        <dbReference type="ChEBI" id="CHEBI:58349"/>
    </ligand>
</feature>
<comment type="pathway">
    <text evidence="8 12">Amino-acid biosynthesis; L-lysine biosynthesis via DAP pathway; (S)-tetrahydrodipicolinate from L-aspartate: step 4/4.</text>
</comment>
<comment type="function">
    <text evidence="12">Catalyzes the conversion of 4-hydroxy-tetrahydrodipicolinate (HTPA) to tetrahydrodipicolinate.</text>
</comment>
<evidence type="ECO:0000256" key="2">
    <source>
        <dbReference type="ARBA" id="ARBA00022605"/>
    </source>
</evidence>
<dbReference type="PIRSF" id="PIRSF000161">
    <property type="entry name" value="DHPR"/>
    <property type="match status" value="1"/>
</dbReference>
<proteinExistence type="inferred from homology"/>